<dbReference type="AlphaFoldDB" id="A0A6J6B2Y9"/>
<dbReference type="EMBL" id="CAEZSI010000011">
    <property type="protein sequence ID" value="CAB4532693.1"/>
    <property type="molecule type" value="Genomic_DNA"/>
</dbReference>
<evidence type="ECO:0000313" key="2">
    <source>
        <dbReference type="EMBL" id="CAB4532693.1"/>
    </source>
</evidence>
<accession>A0A6J6B2Y9</accession>
<keyword evidence="1" id="KW-0472">Membrane</keyword>
<keyword evidence="1" id="KW-1133">Transmembrane helix</keyword>
<dbReference type="Pfam" id="PF03883">
    <property type="entry name" value="H2O2_YaaD"/>
    <property type="match status" value="1"/>
</dbReference>
<evidence type="ECO:0000256" key="1">
    <source>
        <dbReference type="SAM" id="Phobius"/>
    </source>
</evidence>
<name>A0A6J6B2Y9_9ZZZZ</name>
<organism evidence="2">
    <name type="scientific">freshwater metagenome</name>
    <dbReference type="NCBI Taxonomy" id="449393"/>
    <lineage>
        <taxon>unclassified sequences</taxon>
        <taxon>metagenomes</taxon>
        <taxon>ecological metagenomes</taxon>
    </lineage>
</organism>
<sequence length="182" mass="19804">MLILLPPSEKKAATAGAAICVYTGVLYGALSWSTLSTAAQKRGAESIVIISAKYGAIAPLDLIAPYKEKIDSAAMRDPITKKLDSMNAELIVDCRSSTYQNVWTPPASKCVEIKVFAQVDGVKKVITHMSKKTRGEVTRLILLSKTVPKTPKDLFDIVNQEFDCELHQGVSGQPWVLEVIAK</sequence>
<dbReference type="PANTHER" id="PTHR30283:SF4">
    <property type="entry name" value="PEROXIDE STRESS RESISTANCE PROTEIN YAAA"/>
    <property type="match status" value="1"/>
</dbReference>
<proteinExistence type="predicted"/>
<dbReference type="GO" id="GO:0033194">
    <property type="term" value="P:response to hydroperoxide"/>
    <property type="evidence" value="ECO:0007669"/>
    <property type="project" value="TreeGrafter"/>
</dbReference>
<gene>
    <name evidence="2" type="ORF">UFOPK1412_00141</name>
</gene>
<keyword evidence="1" id="KW-0812">Transmembrane</keyword>
<reference evidence="2" key="1">
    <citation type="submission" date="2020-05" db="EMBL/GenBank/DDBJ databases">
        <authorList>
            <person name="Chiriac C."/>
            <person name="Salcher M."/>
            <person name="Ghai R."/>
            <person name="Kavagutti S V."/>
        </authorList>
    </citation>
    <scope>NUCLEOTIDE SEQUENCE</scope>
</reference>
<dbReference type="InterPro" id="IPR005583">
    <property type="entry name" value="YaaA"/>
</dbReference>
<feature type="transmembrane region" description="Helical" evidence="1">
    <location>
        <begin position="12"/>
        <end position="32"/>
    </location>
</feature>
<dbReference type="PANTHER" id="PTHR30283">
    <property type="entry name" value="PEROXIDE STRESS RESPONSE PROTEIN YAAA"/>
    <property type="match status" value="1"/>
</dbReference>
<dbReference type="GO" id="GO:0005829">
    <property type="term" value="C:cytosol"/>
    <property type="evidence" value="ECO:0007669"/>
    <property type="project" value="TreeGrafter"/>
</dbReference>
<protein>
    <submittedName>
        <fullName evidence="2">Unannotated protein</fullName>
    </submittedName>
</protein>